<gene>
    <name evidence="1" type="ORF">IEZ26_06705</name>
</gene>
<reference evidence="1 2" key="1">
    <citation type="submission" date="2020-09" db="EMBL/GenBank/DDBJ databases">
        <title>novel species in genus Nocardioides.</title>
        <authorList>
            <person name="Zhang G."/>
        </authorList>
    </citation>
    <scope>NUCLEOTIDE SEQUENCE [LARGE SCALE GENOMIC DNA]</scope>
    <source>
        <strain evidence="1 2">KCTC 39551</strain>
    </source>
</reference>
<keyword evidence="2" id="KW-1185">Reference proteome</keyword>
<dbReference type="RefSeq" id="WP_191194088.1">
    <property type="nucleotide sequence ID" value="NZ_JACXYZ010000001.1"/>
</dbReference>
<organism evidence="1 2">
    <name type="scientific">Nocardioides cavernae</name>
    <dbReference type="NCBI Taxonomy" id="1921566"/>
    <lineage>
        <taxon>Bacteria</taxon>
        <taxon>Bacillati</taxon>
        <taxon>Actinomycetota</taxon>
        <taxon>Actinomycetes</taxon>
        <taxon>Propionibacteriales</taxon>
        <taxon>Nocardioidaceae</taxon>
        <taxon>Nocardioides</taxon>
    </lineage>
</organism>
<protein>
    <submittedName>
        <fullName evidence="1">Uncharacterized protein</fullName>
    </submittedName>
</protein>
<accession>A0ABR8NAP9</accession>
<name>A0ABR8NAP9_9ACTN</name>
<proteinExistence type="predicted"/>
<sequence>MAAKNGWTPRQYRALLLIDSLDAAQHRDNDVPYMARVDAWVSSSIPAEWVLRYRSAGYSPCGAQELEPKRLGGELLSEAVATLVALRGTSMAVWLDYATRPDEL</sequence>
<evidence type="ECO:0000313" key="2">
    <source>
        <dbReference type="Proteomes" id="UP000618818"/>
    </source>
</evidence>
<comment type="caution">
    <text evidence="1">The sequence shown here is derived from an EMBL/GenBank/DDBJ whole genome shotgun (WGS) entry which is preliminary data.</text>
</comment>
<evidence type="ECO:0000313" key="1">
    <source>
        <dbReference type="EMBL" id="MBD3924306.1"/>
    </source>
</evidence>
<dbReference type="EMBL" id="JACXYZ010000001">
    <property type="protein sequence ID" value="MBD3924306.1"/>
    <property type="molecule type" value="Genomic_DNA"/>
</dbReference>
<dbReference type="Proteomes" id="UP000618818">
    <property type="component" value="Unassembled WGS sequence"/>
</dbReference>